<feature type="chain" id="PRO_5016399523" description="Cytochrome P450" evidence="12">
    <location>
        <begin position="27"/>
        <end position="332"/>
    </location>
</feature>
<dbReference type="GO" id="GO:0020037">
    <property type="term" value="F:heme binding"/>
    <property type="evidence" value="ECO:0007669"/>
    <property type="project" value="InterPro"/>
</dbReference>
<dbReference type="PANTHER" id="PTHR47947:SF1">
    <property type="entry name" value="CYTOCHROME P450 82E3"/>
    <property type="match status" value="1"/>
</dbReference>
<evidence type="ECO:0000313" key="13">
    <source>
        <dbReference type="EMBL" id="GAU30788.1"/>
    </source>
</evidence>
<sequence>MESTLVITMLALVLHLMVGKVKVVISEWLKRLTFNIITKMICVKRYFEYLQDVEAHGQVLKSMKRIARDFDTLIGNWVEEHVEKSNDGLNGSNEKHDLIDVMLSVIEDDPTSGHNRDTIIKANVMILMLAGSESASMTMTWLLALLLNNMNALKQAQEEIDHHIGKNRRVEPSDINNLVYVQAIFKETLRLYPPAPLLVPHEGTKDCYIQGYYVSKGTRVFANVWKLHRDPSIWSEPEKFSPERFINENGEIDHESHHFEYLPFGLGRRACPGDMFATQVCLITLTRLLHGFDFEVPMDEVVDMREGLGINLPKLTPLQVVLTPRLSYELYQ</sequence>
<evidence type="ECO:0000256" key="7">
    <source>
        <dbReference type="ARBA" id="ARBA00023004"/>
    </source>
</evidence>
<dbReference type="InterPro" id="IPR002401">
    <property type="entry name" value="Cyt_P450_E_grp-I"/>
</dbReference>
<evidence type="ECO:0000256" key="3">
    <source>
        <dbReference type="ARBA" id="ARBA00022692"/>
    </source>
</evidence>
<keyword evidence="3" id="KW-0812">Transmembrane</keyword>
<evidence type="ECO:0008006" key="15">
    <source>
        <dbReference type="Google" id="ProtNLM"/>
    </source>
</evidence>
<evidence type="ECO:0000256" key="12">
    <source>
        <dbReference type="SAM" id="SignalP"/>
    </source>
</evidence>
<dbReference type="InterPro" id="IPR036396">
    <property type="entry name" value="Cyt_P450_sf"/>
</dbReference>
<dbReference type="PANTHER" id="PTHR47947">
    <property type="entry name" value="CYTOCHROME P450 82C3-RELATED"/>
    <property type="match status" value="1"/>
</dbReference>
<dbReference type="FunFam" id="1.10.630.10:FF:000157">
    <property type="entry name" value="Uncharacterized protein"/>
    <property type="match status" value="1"/>
</dbReference>
<evidence type="ECO:0000256" key="2">
    <source>
        <dbReference type="ARBA" id="ARBA00022617"/>
    </source>
</evidence>
<evidence type="ECO:0000256" key="4">
    <source>
        <dbReference type="ARBA" id="ARBA00022723"/>
    </source>
</evidence>
<dbReference type="InterPro" id="IPR001128">
    <property type="entry name" value="Cyt_P450"/>
</dbReference>
<gene>
    <name evidence="13" type="ORF">TSUD_355140</name>
</gene>
<organism evidence="13 14">
    <name type="scientific">Trifolium subterraneum</name>
    <name type="common">Subterranean clover</name>
    <dbReference type="NCBI Taxonomy" id="3900"/>
    <lineage>
        <taxon>Eukaryota</taxon>
        <taxon>Viridiplantae</taxon>
        <taxon>Streptophyta</taxon>
        <taxon>Embryophyta</taxon>
        <taxon>Tracheophyta</taxon>
        <taxon>Spermatophyta</taxon>
        <taxon>Magnoliopsida</taxon>
        <taxon>eudicotyledons</taxon>
        <taxon>Gunneridae</taxon>
        <taxon>Pentapetalae</taxon>
        <taxon>rosids</taxon>
        <taxon>fabids</taxon>
        <taxon>Fabales</taxon>
        <taxon>Fabaceae</taxon>
        <taxon>Papilionoideae</taxon>
        <taxon>50 kb inversion clade</taxon>
        <taxon>NPAAA clade</taxon>
        <taxon>Hologalegina</taxon>
        <taxon>IRL clade</taxon>
        <taxon>Trifolieae</taxon>
        <taxon>Trifolium</taxon>
    </lineage>
</organism>
<dbReference type="PRINTS" id="PR00463">
    <property type="entry name" value="EP450I"/>
</dbReference>
<keyword evidence="14" id="KW-1185">Reference proteome</keyword>
<evidence type="ECO:0000256" key="10">
    <source>
        <dbReference type="PIRSR" id="PIRSR602401-1"/>
    </source>
</evidence>
<keyword evidence="8 11" id="KW-0503">Monooxygenase</keyword>
<comment type="subcellular location">
    <subcellularLocation>
        <location evidence="1">Membrane</location>
        <topology evidence="1">Single-pass membrane protein</topology>
    </subcellularLocation>
</comment>
<dbReference type="GO" id="GO:0004497">
    <property type="term" value="F:monooxygenase activity"/>
    <property type="evidence" value="ECO:0007669"/>
    <property type="project" value="UniProtKB-KW"/>
</dbReference>
<evidence type="ECO:0000256" key="8">
    <source>
        <dbReference type="ARBA" id="ARBA00023033"/>
    </source>
</evidence>
<dbReference type="AlphaFoldDB" id="A0A2Z6MG15"/>
<evidence type="ECO:0000313" key="14">
    <source>
        <dbReference type="Proteomes" id="UP000242715"/>
    </source>
</evidence>
<name>A0A2Z6MG15_TRISU</name>
<keyword evidence="7 10" id="KW-0408">Iron</keyword>
<dbReference type="InterPro" id="IPR017972">
    <property type="entry name" value="Cyt_P450_CS"/>
</dbReference>
<dbReference type="OrthoDB" id="1055148at2759"/>
<dbReference type="InterPro" id="IPR050651">
    <property type="entry name" value="Plant_Cytochrome_P450_Monoox"/>
</dbReference>
<accession>A0A2Z6MG15</accession>
<evidence type="ECO:0000256" key="11">
    <source>
        <dbReference type="RuleBase" id="RU000461"/>
    </source>
</evidence>
<protein>
    <recommendedName>
        <fullName evidence="15">Cytochrome P450</fullName>
    </recommendedName>
</protein>
<dbReference type="GO" id="GO:0016705">
    <property type="term" value="F:oxidoreductase activity, acting on paired donors, with incorporation or reduction of molecular oxygen"/>
    <property type="evidence" value="ECO:0007669"/>
    <property type="project" value="InterPro"/>
</dbReference>
<keyword evidence="5" id="KW-1133">Transmembrane helix</keyword>
<dbReference type="GO" id="GO:0016020">
    <property type="term" value="C:membrane"/>
    <property type="evidence" value="ECO:0007669"/>
    <property type="project" value="UniProtKB-SubCell"/>
</dbReference>
<feature type="binding site" description="axial binding residue" evidence="10">
    <location>
        <position position="271"/>
    </location>
    <ligand>
        <name>heme</name>
        <dbReference type="ChEBI" id="CHEBI:30413"/>
    </ligand>
    <ligandPart>
        <name>Fe</name>
        <dbReference type="ChEBI" id="CHEBI:18248"/>
    </ligandPart>
</feature>
<feature type="signal peptide" evidence="12">
    <location>
        <begin position="1"/>
        <end position="26"/>
    </location>
</feature>
<keyword evidence="4 10" id="KW-0479">Metal-binding</keyword>
<keyword evidence="2 10" id="KW-0349">Heme</keyword>
<evidence type="ECO:0000256" key="6">
    <source>
        <dbReference type="ARBA" id="ARBA00023002"/>
    </source>
</evidence>
<dbReference type="EMBL" id="DF973435">
    <property type="protein sequence ID" value="GAU30788.1"/>
    <property type="molecule type" value="Genomic_DNA"/>
</dbReference>
<proteinExistence type="inferred from homology"/>
<comment type="similarity">
    <text evidence="11">Belongs to the cytochrome P450 family.</text>
</comment>
<dbReference type="Proteomes" id="UP000242715">
    <property type="component" value="Unassembled WGS sequence"/>
</dbReference>
<keyword evidence="9" id="KW-0472">Membrane</keyword>
<comment type="cofactor">
    <cofactor evidence="10">
        <name>heme</name>
        <dbReference type="ChEBI" id="CHEBI:30413"/>
    </cofactor>
</comment>
<keyword evidence="12" id="KW-0732">Signal</keyword>
<reference evidence="14" key="1">
    <citation type="journal article" date="2017" name="Front. Plant Sci.">
        <title>Climate Clever Clovers: New Paradigm to Reduce the Environmental Footprint of Ruminants by Breeding Low Methanogenic Forages Utilizing Haplotype Variation.</title>
        <authorList>
            <person name="Kaur P."/>
            <person name="Appels R."/>
            <person name="Bayer P.E."/>
            <person name="Keeble-Gagnere G."/>
            <person name="Wang J."/>
            <person name="Hirakawa H."/>
            <person name="Shirasawa K."/>
            <person name="Vercoe P."/>
            <person name="Stefanova K."/>
            <person name="Durmic Z."/>
            <person name="Nichols P."/>
            <person name="Revell C."/>
            <person name="Isobe S.N."/>
            <person name="Edwards D."/>
            <person name="Erskine W."/>
        </authorList>
    </citation>
    <scope>NUCLEOTIDE SEQUENCE [LARGE SCALE GENOMIC DNA]</scope>
    <source>
        <strain evidence="14">cv. Daliak</strain>
    </source>
</reference>
<dbReference type="GO" id="GO:0005506">
    <property type="term" value="F:iron ion binding"/>
    <property type="evidence" value="ECO:0007669"/>
    <property type="project" value="InterPro"/>
</dbReference>
<keyword evidence="6 11" id="KW-0560">Oxidoreductase</keyword>
<dbReference type="Gene3D" id="1.10.630.10">
    <property type="entry name" value="Cytochrome P450"/>
    <property type="match status" value="1"/>
</dbReference>
<evidence type="ECO:0000256" key="1">
    <source>
        <dbReference type="ARBA" id="ARBA00004167"/>
    </source>
</evidence>
<dbReference type="Pfam" id="PF00067">
    <property type="entry name" value="p450"/>
    <property type="match status" value="1"/>
</dbReference>
<evidence type="ECO:0000256" key="5">
    <source>
        <dbReference type="ARBA" id="ARBA00022989"/>
    </source>
</evidence>
<evidence type="ECO:0000256" key="9">
    <source>
        <dbReference type="ARBA" id="ARBA00023136"/>
    </source>
</evidence>
<dbReference type="PRINTS" id="PR00385">
    <property type="entry name" value="P450"/>
</dbReference>
<dbReference type="SUPFAM" id="SSF48264">
    <property type="entry name" value="Cytochrome P450"/>
    <property type="match status" value="1"/>
</dbReference>
<dbReference type="PROSITE" id="PS00086">
    <property type="entry name" value="CYTOCHROME_P450"/>
    <property type="match status" value="1"/>
</dbReference>